<feature type="non-terminal residue" evidence="1">
    <location>
        <position position="1"/>
    </location>
</feature>
<reference evidence="1 2" key="1">
    <citation type="journal article" date="2021" name="Nat. Plants">
        <title>The Taxus genome provides insights into paclitaxel biosynthesis.</title>
        <authorList>
            <person name="Xiong X."/>
            <person name="Gou J."/>
            <person name="Liao Q."/>
            <person name="Li Y."/>
            <person name="Zhou Q."/>
            <person name="Bi G."/>
            <person name="Li C."/>
            <person name="Du R."/>
            <person name="Wang X."/>
            <person name="Sun T."/>
            <person name="Guo L."/>
            <person name="Liang H."/>
            <person name="Lu P."/>
            <person name="Wu Y."/>
            <person name="Zhang Z."/>
            <person name="Ro D.K."/>
            <person name="Shang Y."/>
            <person name="Huang S."/>
            <person name="Yan J."/>
        </authorList>
    </citation>
    <scope>NUCLEOTIDE SEQUENCE [LARGE SCALE GENOMIC DNA]</scope>
    <source>
        <strain evidence="1">Ta-2019</strain>
    </source>
</reference>
<dbReference type="Proteomes" id="UP000824469">
    <property type="component" value="Unassembled WGS sequence"/>
</dbReference>
<gene>
    <name evidence="1" type="ORF">KI387_023581</name>
</gene>
<comment type="caution">
    <text evidence="1">The sequence shown here is derived from an EMBL/GenBank/DDBJ whole genome shotgun (WGS) entry which is preliminary data.</text>
</comment>
<protein>
    <submittedName>
        <fullName evidence="1">Uncharacterized protein</fullName>
    </submittedName>
</protein>
<dbReference type="EMBL" id="JAHRHJ020000005">
    <property type="protein sequence ID" value="KAH9314954.1"/>
    <property type="molecule type" value="Genomic_DNA"/>
</dbReference>
<feature type="non-terminal residue" evidence="1">
    <location>
        <position position="80"/>
    </location>
</feature>
<organism evidence="1 2">
    <name type="scientific">Taxus chinensis</name>
    <name type="common">Chinese yew</name>
    <name type="synonym">Taxus wallichiana var. chinensis</name>
    <dbReference type="NCBI Taxonomy" id="29808"/>
    <lineage>
        <taxon>Eukaryota</taxon>
        <taxon>Viridiplantae</taxon>
        <taxon>Streptophyta</taxon>
        <taxon>Embryophyta</taxon>
        <taxon>Tracheophyta</taxon>
        <taxon>Spermatophyta</taxon>
        <taxon>Pinopsida</taxon>
        <taxon>Pinidae</taxon>
        <taxon>Conifers II</taxon>
        <taxon>Cupressales</taxon>
        <taxon>Taxaceae</taxon>
        <taxon>Taxus</taxon>
    </lineage>
</organism>
<sequence length="80" mass="8868">AKKAAKLAFSEHGMAKAGSARVMPVKLPSSEHLGEHTLNPAKLEVNIHKRKNKEERLAIVKAGREDRLKFASRTAVKQKK</sequence>
<proteinExistence type="predicted"/>
<dbReference type="AlphaFoldDB" id="A0AA38G508"/>
<evidence type="ECO:0000313" key="2">
    <source>
        <dbReference type="Proteomes" id="UP000824469"/>
    </source>
</evidence>
<keyword evidence="2" id="KW-1185">Reference proteome</keyword>
<accession>A0AA38G508</accession>
<name>A0AA38G508_TAXCH</name>
<evidence type="ECO:0000313" key="1">
    <source>
        <dbReference type="EMBL" id="KAH9314954.1"/>
    </source>
</evidence>